<evidence type="ECO:0000259" key="2">
    <source>
        <dbReference type="Pfam" id="PF11396"/>
    </source>
</evidence>
<gene>
    <name evidence="3" type="ordered locus">Slin_6738</name>
</gene>
<dbReference type="EMBL" id="CP001770">
    <property type="protein sequence ID" value="ADB42694.1"/>
    <property type="molecule type" value="Genomic_DNA"/>
</dbReference>
<evidence type="ECO:0000313" key="3">
    <source>
        <dbReference type="EMBL" id="ADB42694.1"/>
    </source>
</evidence>
<feature type="chain" id="PRO_5003035778" description="Putative beta-lactamase-inhibitor-like PepSY-like domain-containing protein" evidence="1">
    <location>
        <begin position="25"/>
        <end position="152"/>
    </location>
</feature>
<dbReference type="Proteomes" id="UP000002028">
    <property type="component" value="Plasmid pSLIN01"/>
</dbReference>
<geneLocation type="plasmid" evidence="3 4">
    <name>pSLIN01</name>
</geneLocation>
<dbReference type="Gene3D" id="3.10.450.360">
    <property type="match status" value="1"/>
</dbReference>
<dbReference type="AlphaFoldDB" id="D2QV62"/>
<feature type="signal peptide" evidence="1">
    <location>
        <begin position="1"/>
        <end position="24"/>
    </location>
</feature>
<keyword evidence="3" id="KW-0614">Plasmid</keyword>
<organism evidence="3 4">
    <name type="scientific">Spirosoma linguale (strain ATCC 33905 / DSM 74 / LMG 10896 / Claus 1)</name>
    <dbReference type="NCBI Taxonomy" id="504472"/>
    <lineage>
        <taxon>Bacteria</taxon>
        <taxon>Pseudomonadati</taxon>
        <taxon>Bacteroidota</taxon>
        <taxon>Cytophagia</taxon>
        <taxon>Cytophagales</taxon>
        <taxon>Cytophagaceae</taxon>
        <taxon>Spirosoma</taxon>
    </lineage>
</organism>
<keyword evidence="1" id="KW-0732">Signal</keyword>
<dbReference type="KEGG" id="sli:Slin_6738"/>
<dbReference type="RefSeq" id="WP_012931176.1">
    <property type="nucleotide sequence ID" value="NC_013731.1"/>
</dbReference>
<dbReference type="Pfam" id="PF11396">
    <property type="entry name" value="PepSY_like"/>
    <property type="match status" value="1"/>
</dbReference>
<protein>
    <recommendedName>
        <fullName evidence="2">Putative beta-lactamase-inhibitor-like PepSY-like domain-containing protein</fullName>
    </recommendedName>
</protein>
<dbReference type="HOGENOM" id="CLU_133145_0_0_10"/>
<reference evidence="3 4" key="1">
    <citation type="journal article" date="2010" name="Stand. Genomic Sci.">
        <title>Complete genome sequence of Spirosoma linguale type strain (1).</title>
        <authorList>
            <person name="Lail K."/>
            <person name="Sikorski J."/>
            <person name="Saunders E."/>
            <person name="Lapidus A."/>
            <person name="Glavina Del Rio T."/>
            <person name="Copeland A."/>
            <person name="Tice H."/>
            <person name="Cheng J.-F."/>
            <person name="Lucas S."/>
            <person name="Nolan M."/>
            <person name="Bruce D."/>
            <person name="Goodwin L."/>
            <person name="Pitluck S."/>
            <person name="Ivanova N."/>
            <person name="Mavromatis K."/>
            <person name="Ovchinnikova G."/>
            <person name="Pati A."/>
            <person name="Chen A."/>
            <person name="Palaniappan K."/>
            <person name="Land M."/>
            <person name="Hauser L."/>
            <person name="Chang Y.-J."/>
            <person name="Jeffries C.D."/>
            <person name="Chain P."/>
            <person name="Brettin T."/>
            <person name="Detter J.C."/>
            <person name="Schuetze A."/>
            <person name="Rohde M."/>
            <person name="Tindall B.J."/>
            <person name="Goeker M."/>
            <person name="Bristow J."/>
            <person name="Eisen J.A."/>
            <person name="Markowitz V."/>
            <person name="Hugenholtz P."/>
            <person name="Kyrpides N.C."/>
            <person name="Klenk H.-P."/>
            <person name="Chen F."/>
        </authorList>
    </citation>
    <scope>NUCLEOTIDE SEQUENCE [LARGE SCALE GENOMIC DNA]</scope>
    <source>
        <strain evidence="4">ATCC 33905 / DSM 74 / LMG 10896 / Claus 1</strain>
    </source>
</reference>
<sequence length="152" mass="16573">MNKTSFRSILVLMALANTVPMAVAHSVENSYTTVIRAGIDVPAAAKATVSKRYPDVKQVKWEKEDGNYEANLTHNGKELSLIIDAKGNILETETTIAESALPASVREYVAKHHAGKKIKEAAEIVDVKGKKTYEAEVGGKDLLFDTNGQFIK</sequence>
<keyword evidence="4" id="KW-1185">Reference proteome</keyword>
<proteinExistence type="predicted"/>
<dbReference type="InterPro" id="IPR021533">
    <property type="entry name" value="PepSY-like"/>
</dbReference>
<evidence type="ECO:0000256" key="1">
    <source>
        <dbReference type="SAM" id="SignalP"/>
    </source>
</evidence>
<dbReference type="SUPFAM" id="SSF160574">
    <property type="entry name" value="BT0923-like"/>
    <property type="match status" value="1"/>
</dbReference>
<name>D2QV62_SPILD</name>
<feature type="domain" description="Putative beta-lactamase-inhibitor-like PepSY-like" evidence="2">
    <location>
        <begin position="84"/>
        <end position="152"/>
    </location>
</feature>
<accession>D2QV62</accession>
<evidence type="ECO:0000313" key="4">
    <source>
        <dbReference type="Proteomes" id="UP000002028"/>
    </source>
</evidence>